<evidence type="ECO:0000256" key="1">
    <source>
        <dbReference type="ARBA" id="ARBA00022679"/>
    </source>
</evidence>
<dbReference type="EMBL" id="VEPZ02000843">
    <property type="protein sequence ID" value="KAE8716439.1"/>
    <property type="molecule type" value="Genomic_DNA"/>
</dbReference>
<keyword evidence="4" id="KW-0732">Signal</keyword>
<feature type="region of interest" description="Disordered" evidence="3">
    <location>
        <begin position="48"/>
        <end position="76"/>
    </location>
</feature>
<dbReference type="GO" id="GO:0061631">
    <property type="term" value="F:ubiquitin conjugating enzyme activity"/>
    <property type="evidence" value="ECO:0007669"/>
    <property type="project" value="TreeGrafter"/>
</dbReference>
<protein>
    <submittedName>
        <fullName evidence="6">Detected protein of confused Function</fullName>
    </submittedName>
</protein>
<organism evidence="6 7">
    <name type="scientific">Hibiscus syriacus</name>
    <name type="common">Rose of Sharon</name>
    <dbReference type="NCBI Taxonomy" id="106335"/>
    <lineage>
        <taxon>Eukaryota</taxon>
        <taxon>Viridiplantae</taxon>
        <taxon>Streptophyta</taxon>
        <taxon>Embryophyta</taxon>
        <taxon>Tracheophyta</taxon>
        <taxon>Spermatophyta</taxon>
        <taxon>Magnoliopsida</taxon>
        <taxon>eudicotyledons</taxon>
        <taxon>Gunneridae</taxon>
        <taxon>Pentapetalae</taxon>
        <taxon>rosids</taxon>
        <taxon>malvids</taxon>
        <taxon>Malvales</taxon>
        <taxon>Malvaceae</taxon>
        <taxon>Malvoideae</taxon>
        <taxon>Hibiscus</taxon>
    </lineage>
</organism>
<dbReference type="Proteomes" id="UP000436088">
    <property type="component" value="Unassembled WGS sequence"/>
</dbReference>
<keyword evidence="1" id="KW-0808">Transferase</keyword>
<keyword evidence="7" id="KW-1185">Reference proteome</keyword>
<dbReference type="SUPFAM" id="SSF54495">
    <property type="entry name" value="UBC-like"/>
    <property type="match status" value="1"/>
</dbReference>
<dbReference type="Gene3D" id="3.10.110.10">
    <property type="entry name" value="Ubiquitin Conjugating Enzyme"/>
    <property type="match status" value="1"/>
</dbReference>
<evidence type="ECO:0000259" key="5">
    <source>
        <dbReference type="PROSITE" id="PS50127"/>
    </source>
</evidence>
<accession>A0A6A3BNI7</accession>
<dbReference type="InterPro" id="IPR000608">
    <property type="entry name" value="UBC"/>
</dbReference>
<dbReference type="AlphaFoldDB" id="A0A6A3BNI7"/>
<evidence type="ECO:0000313" key="7">
    <source>
        <dbReference type="Proteomes" id="UP000436088"/>
    </source>
</evidence>
<dbReference type="InterPro" id="IPR016135">
    <property type="entry name" value="UBQ-conjugating_enzyme/RWD"/>
</dbReference>
<name>A0A6A3BNI7_HIBSY</name>
<evidence type="ECO:0000256" key="4">
    <source>
        <dbReference type="SAM" id="SignalP"/>
    </source>
</evidence>
<dbReference type="PROSITE" id="PS50127">
    <property type="entry name" value="UBC_2"/>
    <property type="match status" value="1"/>
</dbReference>
<dbReference type="PANTHER" id="PTHR46116">
    <property type="entry name" value="(E3-INDEPENDENT) E2 UBIQUITIN-CONJUGATING ENZYME"/>
    <property type="match status" value="1"/>
</dbReference>
<feature type="signal peptide" evidence="4">
    <location>
        <begin position="1"/>
        <end position="22"/>
    </location>
</feature>
<sequence length="222" mass="24857">MLMRRRILMTMLIMFLIMVAMASVPWLKDSVLIGNLYKSKNAMTSNLADSELKPASTSTSTVPRDSGSDCKEGNEENGDMQKFLSFNRRETIYVRVYEGRMDLLRAIIIGPAGIPYHDGLFVFYCLFPPKYPHEPPMVYYYSGGLRLNPNLYNCGMKVRILGLKVKESPGGSIVVKDGVADPNKIVQGSSEEFKGTIPKMINVMAKEFVKNGSTDCKRFEAS</sequence>
<feature type="domain" description="UBC core" evidence="5">
    <location>
        <begin position="68"/>
        <end position="222"/>
    </location>
</feature>
<reference evidence="6" key="1">
    <citation type="submission" date="2019-09" db="EMBL/GenBank/DDBJ databases">
        <title>Draft genome information of white flower Hibiscus syriacus.</title>
        <authorList>
            <person name="Kim Y.-M."/>
        </authorList>
    </citation>
    <scope>NUCLEOTIDE SEQUENCE [LARGE SCALE GENOMIC DNA]</scope>
    <source>
        <strain evidence="6">YM2019G1</strain>
    </source>
</reference>
<evidence type="ECO:0000256" key="3">
    <source>
        <dbReference type="SAM" id="MobiDB-lite"/>
    </source>
</evidence>
<feature type="chain" id="PRO_5025447055" evidence="4">
    <location>
        <begin position="23"/>
        <end position="222"/>
    </location>
</feature>
<comment type="caution">
    <text evidence="6">The sequence shown here is derived from an EMBL/GenBank/DDBJ whole genome shotgun (WGS) entry which is preliminary data.</text>
</comment>
<evidence type="ECO:0000256" key="2">
    <source>
        <dbReference type="ARBA" id="ARBA00022786"/>
    </source>
</evidence>
<dbReference type="Pfam" id="PF00179">
    <property type="entry name" value="UQ_con"/>
    <property type="match status" value="1"/>
</dbReference>
<gene>
    <name evidence="6" type="ORF">F3Y22_tig00110114pilonHSYRG00003</name>
</gene>
<evidence type="ECO:0000313" key="6">
    <source>
        <dbReference type="EMBL" id="KAE8716439.1"/>
    </source>
</evidence>
<dbReference type="PANTHER" id="PTHR46116:SF18">
    <property type="entry name" value="UBIQUITIN-CONJUGATING ENZYME E2 38 ISOFORM X1"/>
    <property type="match status" value="1"/>
</dbReference>
<keyword evidence="2" id="KW-0833">Ubl conjugation pathway</keyword>
<proteinExistence type="predicted"/>